<dbReference type="Proteomes" id="UP000639338">
    <property type="component" value="Unassembled WGS sequence"/>
</dbReference>
<feature type="domain" description="PKD/Chitinase" evidence="8">
    <location>
        <begin position="416"/>
        <end position="502"/>
    </location>
</feature>
<comment type="caution">
    <text evidence="10">The sequence shown here is derived from an EMBL/GenBank/DDBJ whole genome shotgun (WGS) entry which is preliminary data.</text>
</comment>
<name>A0A835CMQ1_APHGI</name>
<dbReference type="FunFam" id="2.60.40.10:FF:000061">
    <property type="entry name" value="Dyslexia-associated protein KIAA0319 homolog"/>
    <property type="match status" value="1"/>
</dbReference>
<dbReference type="PANTHER" id="PTHR46182">
    <property type="entry name" value="FI19480P1"/>
    <property type="match status" value="1"/>
</dbReference>
<evidence type="ECO:0000259" key="9">
    <source>
        <dbReference type="SMART" id="SM00765"/>
    </source>
</evidence>
<keyword evidence="3 6" id="KW-1133">Transmembrane helix</keyword>
<evidence type="ECO:0000256" key="5">
    <source>
        <dbReference type="ARBA" id="ARBA00023180"/>
    </source>
</evidence>
<evidence type="ECO:0000259" key="8">
    <source>
        <dbReference type="SMART" id="SM00089"/>
    </source>
</evidence>
<protein>
    <recommendedName>
        <fullName evidence="12">Dyslexia-associated protein</fullName>
    </recommendedName>
</protein>
<dbReference type="Pfam" id="PF22352">
    <property type="entry name" value="K319L-like_PKD"/>
    <property type="match status" value="5"/>
</dbReference>
<accession>A0A835CMQ1</accession>
<dbReference type="PANTHER" id="PTHR46182:SF2">
    <property type="entry name" value="FI19480P1"/>
    <property type="match status" value="1"/>
</dbReference>
<dbReference type="FunFam" id="2.60.40.10:FF:000257">
    <property type="entry name" value="Dyslexia-associated protein KIAA0319-like"/>
    <property type="match status" value="1"/>
</dbReference>
<sequence>MLNIIYLLLILALGALTLGKSLDDWQTSNYDRIKKWQIQNSCLKLYPKVFTSFTPRGNLSNNVISKQQLIFDMENCVKTCCVDDECNVAFMYNKTCYHVKCKYSSEMCIPLYRPDLSGLIDPPRMVLVRPMENDRSWSDWLTYSTDDGMIPKDGCVNDDDCQNDEICLPKDTPNDLQKLNDKGQCQSIQFPSNKKSTELSLINYENNDKSSTSKQLKQLTVSVLSKEVRLPESDVTLSAYIMPAETPTETYNYVWSLLSQPGNTGTMTGQNSPTVKLSNLSEGLYRFRIAVTSQDGYGENYANVSVLPANRINQPPIAIILPASQIVKLPNTEAVLDGSLSKDDDHVISYHWELTRGPIGYQAILDDTPTIQLKNLIAGNYTFKLTVEDSNKATNWTTANITVLKVPDYPPNANAGQDIIIYLPNNKIILNGNLSSDDRGISSWEWTKSPSDQNKAVDMQNTRTPYLKLSNLEEGIYTFVLKVEDDSQQSSTAEVHVFVKPPTNKPPKADAGGNLTLALPTTTARLDGSNSKDNIKTYNWYQINGPSDIKFTNNNDSITNITNLTKGLYKIKLTVVDINGNADSDIIFIKVTQNKNQPPIANAGGDQIIYAPVFALIVNGSKSSDDLLIKEWIWTRDPESLAIGTIIPKTNESSVLIVTGDIVPGRYVFRLKVSDEQGDSSEDTASIIVKSDPELFHLAELTLNIGANLLTKTQQDSIILKLQMLLHEVQNIKIILRDLKVEPRTGKAKLIFFVQQENNGIIKSLSGIEVVQRLKDKLLQDSELLQLSVASIDTAICQNNCSGHGVCNEETRQCLCEAFWMQNLIEQYLGNDHLDTLLSLTICWIGLVWGIACLCYKLCSGQKKSRSKKKTARYSLLQPDIEEDSSAAFGLIPVSAKHKMVLSESDTDSDVLFEHRRGKNNFLNNKNDKNRNGFLKSASRIKT</sequence>
<dbReference type="CDD" id="cd00146">
    <property type="entry name" value="PKD"/>
    <property type="match status" value="1"/>
</dbReference>
<keyword evidence="5" id="KW-0325">Glycoprotein</keyword>
<evidence type="ECO:0000256" key="3">
    <source>
        <dbReference type="ARBA" id="ARBA00022989"/>
    </source>
</evidence>
<dbReference type="Gene3D" id="2.60.40.10">
    <property type="entry name" value="Immunoglobulins"/>
    <property type="match status" value="5"/>
</dbReference>
<dbReference type="InterPro" id="IPR022409">
    <property type="entry name" value="PKD/Chitinase_dom"/>
</dbReference>
<dbReference type="GO" id="GO:0016020">
    <property type="term" value="C:membrane"/>
    <property type="evidence" value="ECO:0007669"/>
    <property type="project" value="UniProtKB-SubCell"/>
</dbReference>
<evidence type="ECO:0000256" key="7">
    <source>
        <dbReference type="SAM" id="SignalP"/>
    </source>
</evidence>
<keyword evidence="11" id="KW-1185">Reference proteome</keyword>
<feature type="signal peptide" evidence="7">
    <location>
        <begin position="1"/>
        <end position="19"/>
    </location>
</feature>
<keyword evidence="7" id="KW-0732">Signal</keyword>
<dbReference type="SMART" id="SM00089">
    <property type="entry name" value="PKD"/>
    <property type="match status" value="5"/>
</dbReference>
<dbReference type="GO" id="GO:0001764">
    <property type="term" value="P:neuron migration"/>
    <property type="evidence" value="ECO:0007669"/>
    <property type="project" value="TreeGrafter"/>
</dbReference>
<dbReference type="InterPro" id="IPR035986">
    <property type="entry name" value="PKD_dom_sf"/>
</dbReference>
<dbReference type="EMBL" id="JACMRX010000005">
    <property type="protein sequence ID" value="KAF7990014.1"/>
    <property type="molecule type" value="Genomic_DNA"/>
</dbReference>
<evidence type="ECO:0000256" key="4">
    <source>
        <dbReference type="ARBA" id="ARBA00023136"/>
    </source>
</evidence>
<feature type="domain" description="PKD/Chitinase" evidence="8">
    <location>
        <begin position="318"/>
        <end position="406"/>
    </location>
</feature>
<keyword evidence="2 6" id="KW-0812">Transmembrane</keyword>
<dbReference type="AlphaFoldDB" id="A0A835CMQ1"/>
<feature type="transmembrane region" description="Helical" evidence="6">
    <location>
        <begin position="837"/>
        <end position="859"/>
    </location>
</feature>
<reference evidence="10 11" key="1">
    <citation type="submission" date="2020-08" db="EMBL/GenBank/DDBJ databases">
        <title>Aphidius gifuensis genome sequencing and assembly.</title>
        <authorList>
            <person name="Du Z."/>
        </authorList>
    </citation>
    <scope>NUCLEOTIDE SEQUENCE [LARGE SCALE GENOMIC DNA]</scope>
    <source>
        <strain evidence="10">YNYX2018</strain>
        <tissue evidence="10">Adults</tissue>
    </source>
</reference>
<dbReference type="InterPro" id="IPR011106">
    <property type="entry name" value="MANSC_N"/>
</dbReference>
<dbReference type="InterPro" id="IPR013783">
    <property type="entry name" value="Ig-like_fold"/>
</dbReference>
<evidence type="ECO:0000313" key="10">
    <source>
        <dbReference type="EMBL" id="KAF7990014.1"/>
    </source>
</evidence>
<feature type="domain" description="PKD/Chitinase" evidence="8">
    <location>
        <begin position="595"/>
        <end position="692"/>
    </location>
</feature>
<evidence type="ECO:0000256" key="2">
    <source>
        <dbReference type="ARBA" id="ARBA00022692"/>
    </source>
</evidence>
<dbReference type="InterPro" id="IPR029865">
    <property type="entry name" value="KIAA0319-like"/>
</dbReference>
<comment type="subcellular location">
    <subcellularLocation>
        <location evidence="1">Membrane</location>
    </subcellularLocation>
</comment>
<gene>
    <name evidence="10" type="ORF">HCN44_008688</name>
</gene>
<evidence type="ECO:0000256" key="1">
    <source>
        <dbReference type="ARBA" id="ARBA00004370"/>
    </source>
</evidence>
<dbReference type="OrthoDB" id="536372at2759"/>
<feature type="domain" description="Seven cysteines N-terminal" evidence="9">
    <location>
        <begin position="37"/>
        <end position="122"/>
    </location>
</feature>
<feature type="domain" description="PKD/Chitinase" evidence="8">
    <location>
        <begin position="508"/>
        <end position="594"/>
    </location>
</feature>
<feature type="domain" description="PKD/Chitinase" evidence="8">
    <location>
        <begin position="221"/>
        <end position="309"/>
    </location>
</feature>
<proteinExistence type="predicted"/>
<evidence type="ECO:0000313" key="11">
    <source>
        <dbReference type="Proteomes" id="UP000639338"/>
    </source>
</evidence>
<dbReference type="SMART" id="SM00765">
    <property type="entry name" value="MANEC"/>
    <property type="match status" value="1"/>
</dbReference>
<evidence type="ECO:0008006" key="12">
    <source>
        <dbReference type="Google" id="ProtNLM"/>
    </source>
</evidence>
<evidence type="ECO:0000256" key="6">
    <source>
        <dbReference type="SAM" id="Phobius"/>
    </source>
</evidence>
<organism evidence="10 11">
    <name type="scientific">Aphidius gifuensis</name>
    <name type="common">Parasitoid wasp</name>
    <dbReference type="NCBI Taxonomy" id="684658"/>
    <lineage>
        <taxon>Eukaryota</taxon>
        <taxon>Metazoa</taxon>
        <taxon>Ecdysozoa</taxon>
        <taxon>Arthropoda</taxon>
        <taxon>Hexapoda</taxon>
        <taxon>Insecta</taxon>
        <taxon>Pterygota</taxon>
        <taxon>Neoptera</taxon>
        <taxon>Endopterygota</taxon>
        <taxon>Hymenoptera</taxon>
        <taxon>Apocrita</taxon>
        <taxon>Ichneumonoidea</taxon>
        <taxon>Braconidae</taxon>
        <taxon>Aphidiinae</taxon>
        <taxon>Aphidius</taxon>
    </lineage>
</organism>
<keyword evidence="4 6" id="KW-0472">Membrane</keyword>
<dbReference type="GO" id="GO:0031410">
    <property type="term" value="C:cytoplasmic vesicle"/>
    <property type="evidence" value="ECO:0007669"/>
    <property type="project" value="TreeGrafter"/>
</dbReference>
<dbReference type="SUPFAM" id="SSF49299">
    <property type="entry name" value="PKD domain"/>
    <property type="match status" value="4"/>
</dbReference>
<feature type="chain" id="PRO_5032996051" description="Dyslexia-associated protein" evidence="7">
    <location>
        <begin position="20"/>
        <end position="943"/>
    </location>
</feature>